<evidence type="ECO:0000256" key="4">
    <source>
        <dbReference type="ARBA" id="ARBA00022884"/>
    </source>
</evidence>
<dbReference type="PANTHER" id="PTHR11586">
    <property type="entry name" value="TRNA-AMINOACYLATION COFACTOR ARC1 FAMILY MEMBER"/>
    <property type="match status" value="1"/>
</dbReference>
<dbReference type="PROSITE" id="PS50886">
    <property type="entry name" value="TRBD"/>
    <property type="match status" value="1"/>
</dbReference>
<dbReference type="Pfam" id="PF01588">
    <property type="entry name" value="tRNA_bind"/>
    <property type="match status" value="1"/>
</dbReference>
<comment type="subcellular location">
    <subcellularLocation>
        <location evidence="1">Cytoplasm</location>
    </subcellularLocation>
</comment>
<name>A0AAN9CH83_9TELE</name>
<evidence type="ECO:0000313" key="10">
    <source>
        <dbReference type="EMBL" id="KAK7132846.1"/>
    </source>
</evidence>
<feature type="coiled-coil region" evidence="7">
    <location>
        <begin position="37"/>
        <end position="71"/>
    </location>
</feature>
<evidence type="ECO:0000256" key="1">
    <source>
        <dbReference type="ARBA" id="ARBA00004496"/>
    </source>
</evidence>
<feature type="region of interest" description="Disordered" evidence="8">
    <location>
        <begin position="82"/>
        <end position="117"/>
    </location>
</feature>
<dbReference type="InterPro" id="IPR051270">
    <property type="entry name" value="Tyrosine-tRNA_ligase_regulator"/>
</dbReference>
<keyword evidence="11" id="KW-1185">Reference proteome</keyword>
<keyword evidence="7" id="KW-0175">Coiled coil</keyword>
<evidence type="ECO:0000259" key="9">
    <source>
        <dbReference type="PROSITE" id="PS50886"/>
    </source>
</evidence>
<dbReference type="Gene3D" id="2.40.50.140">
    <property type="entry name" value="Nucleic acid-binding proteins"/>
    <property type="match status" value="1"/>
</dbReference>
<sequence>MSDRRSDPQDEDQMEFFTQQLMLLQEKAMLHASVREEKKLLVENAKLKKDIDDLKNNLQETQKRKAVKLHQERVLTASIASKSALLGDTGPSARHTGGRPDTGSSRPEGRRRRERRGVDAAHLKTSESVLMREQKPDVSRLDLRVARILDVRKHPDSESLYVQEVELGEPAPRTVVSGLTNHVPPEQLVGCLVVLLCNVRPVKVRGVQSQARLLCAVNQESMEPLTPPTSAQPGDRITFQYYPGEPEKELNPKQRIWERLLPDLCTDAKGVATYKGVAFEVRGKGLCRAPNISNGGIK</sequence>
<dbReference type="GO" id="GO:0000049">
    <property type="term" value="F:tRNA binding"/>
    <property type="evidence" value="ECO:0007669"/>
    <property type="project" value="UniProtKB-UniRule"/>
</dbReference>
<evidence type="ECO:0000256" key="8">
    <source>
        <dbReference type="SAM" id="MobiDB-lite"/>
    </source>
</evidence>
<keyword evidence="4 6" id="KW-0694">RNA-binding</keyword>
<dbReference type="EMBL" id="JAYKXH010000020">
    <property type="protein sequence ID" value="KAK7132846.1"/>
    <property type="molecule type" value="Genomic_DNA"/>
</dbReference>
<keyword evidence="2" id="KW-0963">Cytoplasm</keyword>
<gene>
    <name evidence="10" type="ORF">R3I93_019174</name>
</gene>
<keyword evidence="5" id="KW-0648">Protein biosynthesis</keyword>
<accession>A0AAN9CH83</accession>
<organism evidence="10 11">
    <name type="scientific">Phoxinus phoxinus</name>
    <name type="common">Eurasian minnow</name>
    <dbReference type="NCBI Taxonomy" id="58324"/>
    <lineage>
        <taxon>Eukaryota</taxon>
        <taxon>Metazoa</taxon>
        <taxon>Chordata</taxon>
        <taxon>Craniata</taxon>
        <taxon>Vertebrata</taxon>
        <taxon>Euteleostomi</taxon>
        <taxon>Actinopterygii</taxon>
        <taxon>Neopterygii</taxon>
        <taxon>Teleostei</taxon>
        <taxon>Ostariophysi</taxon>
        <taxon>Cypriniformes</taxon>
        <taxon>Leuciscidae</taxon>
        <taxon>Phoxininae</taxon>
        <taxon>Phoxinus</taxon>
    </lineage>
</organism>
<keyword evidence="3 6" id="KW-0820">tRNA-binding</keyword>
<dbReference type="GO" id="GO:0005737">
    <property type="term" value="C:cytoplasm"/>
    <property type="evidence" value="ECO:0007669"/>
    <property type="project" value="UniProtKB-SubCell"/>
</dbReference>
<evidence type="ECO:0000313" key="11">
    <source>
        <dbReference type="Proteomes" id="UP001364617"/>
    </source>
</evidence>
<evidence type="ECO:0000256" key="3">
    <source>
        <dbReference type="ARBA" id="ARBA00022555"/>
    </source>
</evidence>
<comment type="caution">
    <text evidence="10">The sequence shown here is derived from an EMBL/GenBank/DDBJ whole genome shotgun (WGS) entry which is preliminary data.</text>
</comment>
<proteinExistence type="predicted"/>
<evidence type="ECO:0000256" key="7">
    <source>
        <dbReference type="SAM" id="Coils"/>
    </source>
</evidence>
<evidence type="ECO:0000256" key="5">
    <source>
        <dbReference type="ARBA" id="ARBA00022917"/>
    </source>
</evidence>
<dbReference type="SUPFAM" id="SSF50249">
    <property type="entry name" value="Nucleic acid-binding proteins"/>
    <property type="match status" value="1"/>
</dbReference>
<dbReference type="PANTHER" id="PTHR11586:SF42">
    <property type="entry name" value="AMINOACYL TRNA SYNTHASE COMPLEX-INTERACTING MULTIFUNCTIONAL PROTEIN 1"/>
    <property type="match status" value="1"/>
</dbReference>
<protein>
    <recommendedName>
        <fullName evidence="9">tRNA-binding domain-containing protein</fullName>
    </recommendedName>
</protein>
<dbReference type="InterPro" id="IPR002547">
    <property type="entry name" value="tRNA-bd_dom"/>
</dbReference>
<feature type="domain" description="TRNA-binding" evidence="9">
    <location>
        <begin position="137"/>
        <end position="238"/>
    </location>
</feature>
<dbReference type="InterPro" id="IPR012340">
    <property type="entry name" value="NA-bd_OB-fold"/>
</dbReference>
<dbReference type="CDD" id="cd02799">
    <property type="entry name" value="tRNA_bind_EMAP-II_like"/>
    <property type="match status" value="1"/>
</dbReference>
<evidence type="ECO:0000256" key="6">
    <source>
        <dbReference type="PROSITE-ProRule" id="PRU00209"/>
    </source>
</evidence>
<reference evidence="10 11" key="1">
    <citation type="submission" date="2024-02" db="EMBL/GenBank/DDBJ databases">
        <title>Chromosome-level genome assembly of the Eurasian Minnow (Phoxinus phoxinus).</title>
        <authorList>
            <person name="Oriowo T.O."/>
            <person name="Martin S."/>
            <person name="Stange M."/>
            <person name="Chrysostomakis Y."/>
            <person name="Brown T."/>
            <person name="Winkler S."/>
            <person name="Kukowka S."/>
            <person name="Myers E.W."/>
            <person name="Bohne A."/>
        </authorList>
    </citation>
    <scope>NUCLEOTIDE SEQUENCE [LARGE SCALE GENOMIC DNA]</scope>
    <source>
        <strain evidence="10">ZFMK-TIS-60720</strain>
        <tissue evidence="10">Whole Organism</tissue>
    </source>
</reference>
<dbReference type="Proteomes" id="UP001364617">
    <property type="component" value="Unassembled WGS sequence"/>
</dbReference>
<dbReference type="FunFam" id="2.40.50.140:FF:000047">
    <property type="entry name" value="tyrosine--tRNA ligase, cytoplasmic isoform X2"/>
    <property type="match status" value="1"/>
</dbReference>
<dbReference type="GO" id="GO:0006412">
    <property type="term" value="P:translation"/>
    <property type="evidence" value="ECO:0007669"/>
    <property type="project" value="UniProtKB-KW"/>
</dbReference>
<evidence type="ECO:0000256" key="2">
    <source>
        <dbReference type="ARBA" id="ARBA00022490"/>
    </source>
</evidence>
<dbReference type="AlphaFoldDB" id="A0AAN9CH83"/>